<sequence length="187" mass="20271">MALNCAMLSPARAPIPLPNELTIRDVNGGVELWLTIPDAPPTGASAAGGSGGARKMKDVGKLWLTDQRLIFVSDNGSKSGLESLSVPLLSLLSTKFEQPYFGSNYLTIDIRPSPEGRLTDGTRAEIRFKDKGLFEFASALEKTRERAIYMKRQMAEEDELPTYTPAEAGSSSYASRVPDDAPPGYDD</sequence>
<dbReference type="AlphaFoldDB" id="A0A165R5T8"/>
<dbReference type="PANTHER" id="PTHR31606">
    <property type="entry name" value="WW DOMAIN BINDING PROTEIN 2, ISOFORM E"/>
    <property type="match status" value="1"/>
</dbReference>
<dbReference type="STRING" id="1314783.A0A165R5T8"/>
<dbReference type="OrthoDB" id="1259151at2759"/>
<dbReference type="Proteomes" id="UP000076727">
    <property type="component" value="Unassembled WGS sequence"/>
</dbReference>
<dbReference type="SUPFAM" id="SSF50729">
    <property type="entry name" value="PH domain-like"/>
    <property type="match status" value="1"/>
</dbReference>
<evidence type="ECO:0000313" key="2">
    <source>
        <dbReference type="EMBL" id="KZT70346.1"/>
    </source>
</evidence>
<dbReference type="PANTHER" id="PTHR31606:SF1">
    <property type="entry name" value="WW DOMAIN BINDING PROTEIN 2, ISOFORM E"/>
    <property type="match status" value="1"/>
</dbReference>
<dbReference type="GO" id="GO:0005634">
    <property type="term" value="C:nucleus"/>
    <property type="evidence" value="ECO:0007669"/>
    <property type="project" value="TreeGrafter"/>
</dbReference>
<dbReference type="InterPro" id="IPR011993">
    <property type="entry name" value="PH-like_dom_sf"/>
</dbReference>
<name>A0A165R5T8_9APHY</name>
<dbReference type="Gene3D" id="2.30.29.30">
    <property type="entry name" value="Pleckstrin-homology domain (PH domain)/Phosphotyrosine-binding domain (PTB)"/>
    <property type="match status" value="1"/>
</dbReference>
<feature type="region of interest" description="Disordered" evidence="1">
    <location>
        <begin position="155"/>
        <end position="187"/>
    </location>
</feature>
<proteinExistence type="predicted"/>
<dbReference type="EMBL" id="KV429052">
    <property type="protein sequence ID" value="KZT70346.1"/>
    <property type="molecule type" value="Genomic_DNA"/>
</dbReference>
<evidence type="ECO:0000256" key="1">
    <source>
        <dbReference type="SAM" id="MobiDB-lite"/>
    </source>
</evidence>
<dbReference type="GO" id="GO:0003713">
    <property type="term" value="F:transcription coactivator activity"/>
    <property type="evidence" value="ECO:0007669"/>
    <property type="project" value="InterPro"/>
</dbReference>
<gene>
    <name evidence="2" type="ORF">DAEQUDRAFT_668008</name>
</gene>
<reference evidence="2 3" key="1">
    <citation type="journal article" date="2016" name="Mol. Biol. Evol.">
        <title>Comparative Genomics of Early-Diverging Mushroom-Forming Fungi Provides Insights into the Origins of Lignocellulose Decay Capabilities.</title>
        <authorList>
            <person name="Nagy L.G."/>
            <person name="Riley R."/>
            <person name="Tritt A."/>
            <person name="Adam C."/>
            <person name="Daum C."/>
            <person name="Floudas D."/>
            <person name="Sun H."/>
            <person name="Yadav J.S."/>
            <person name="Pangilinan J."/>
            <person name="Larsson K.H."/>
            <person name="Matsuura K."/>
            <person name="Barry K."/>
            <person name="Labutti K."/>
            <person name="Kuo R."/>
            <person name="Ohm R.A."/>
            <person name="Bhattacharya S.S."/>
            <person name="Shirouzu T."/>
            <person name="Yoshinaga Y."/>
            <person name="Martin F.M."/>
            <person name="Grigoriev I.V."/>
            <person name="Hibbett D.S."/>
        </authorList>
    </citation>
    <scope>NUCLEOTIDE SEQUENCE [LARGE SCALE GENOMIC DNA]</scope>
    <source>
        <strain evidence="2 3">L-15889</strain>
    </source>
</reference>
<organism evidence="2 3">
    <name type="scientific">Daedalea quercina L-15889</name>
    <dbReference type="NCBI Taxonomy" id="1314783"/>
    <lineage>
        <taxon>Eukaryota</taxon>
        <taxon>Fungi</taxon>
        <taxon>Dikarya</taxon>
        <taxon>Basidiomycota</taxon>
        <taxon>Agaricomycotina</taxon>
        <taxon>Agaricomycetes</taxon>
        <taxon>Polyporales</taxon>
        <taxon>Fomitopsis</taxon>
    </lineage>
</organism>
<accession>A0A165R5T8</accession>
<evidence type="ECO:0008006" key="4">
    <source>
        <dbReference type="Google" id="ProtNLM"/>
    </source>
</evidence>
<dbReference type="GO" id="GO:0031490">
    <property type="term" value="F:chromatin DNA binding"/>
    <property type="evidence" value="ECO:0007669"/>
    <property type="project" value="TreeGrafter"/>
</dbReference>
<keyword evidence="3" id="KW-1185">Reference proteome</keyword>
<protein>
    <recommendedName>
        <fullName evidence="4">YokE-like PH domain-containing protein</fullName>
    </recommendedName>
</protein>
<dbReference type="InterPro" id="IPR044852">
    <property type="entry name" value="WBP2-like"/>
</dbReference>
<evidence type="ECO:0000313" key="3">
    <source>
        <dbReference type="Proteomes" id="UP000076727"/>
    </source>
</evidence>